<dbReference type="Proteomes" id="UP000015347">
    <property type="component" value="Unassembled WGS sequence"/>
</dbReference>
<evidence type="ECO:0000313" key="3">
    <source>
        <dbReference type="Proteomes" id="UP000015347"/>
    </source>
</evidence>
<dbReference type="eggNOG" id="COG1522">
    <property type="taxonomic scope" value="Bacteria"/>
</dbReference>
<evidence type="ECO:0000259" key="1">
    <source>
        <dbReference type="Pfam" id="PF01037"/>
    </source>
</evidence>
<dbReference type="InterPro" id="IPR019887">
    <property type="entry name" value="Tscrpt_reg_AsnC/Lrp_C"/>
</dbReference>
<evidence type="ECO:0000313" key="2">
    <source>
        <dbReference type="EMBL" id="EPX75874.1"/>
    </source>
</evidence>
<dbReference type="GO" id="GO:0043565">
    <property type="term" value="F:sequence-specific DNA binding"/>
    <property type="evidence" value="ECO:0007669"/>
    <property type="project" value="TreeGrafter"/>
</dbReference>
<dbReference type="EMBL" id="APVH01000066">
    <property type="protein sequence ID" value="EPX75874.1"/>
    <property type="molecule type" value="Genomic_DNA"/>
</dbReference>
<comment type="caution">
    <text evidence="2">The sequence shown here is derived from an EMBL/GenBank/DDBJ whole genome shotgun (WGS) entry which is preliminary data.</text>
</comment>
<protein>
    <submittedName>
        <fullName evidence="2">Transcriptional regulator, AsnC family</fullName>
    </submittedName>
</protein>
<dbReference type="SUPFAM" id="SSF54909">
    <property type="entry name" value="Dimeric alpha+beta barrel"/>
    <property type="match status" value="1"/>
</dbReference>
<dbReference type="HOGENOM" id="CLU_091233_6_0_5"/>
<organism evidence="2 3">
    <name type="scientific">Salipiger mucosus DSM 16094</name>
    <dbReference type="NCBI Taxonomy" id="1123237"/>
    <lineage>
        <taxon>Bacteria</taxon>
        <taxon>Pseudomonadati</taxon>
        <taxon>Pseudomonadota</taxon>
        <taxon>Alphaproteobacteria</taxon>
        <taxon>Rhodobacterales</taxon>
        <taxon>Roseobacteraceae</taxon>
        <taxon>Salipiger</taxon>
    </lineage>
</organism>
<dbReference type="GO" id="GO:0043200">
    <property type="term" value="P:response to amino acid"/>
    <property type="evidence" value="ECO:0007669"/>
    <property type="project" value="TreeGrafter"/>
</dbReference>
<proteinExistence type="predicted"/>
<dbReference type="GO" id="GO:0005829">
    <property type="term" value="C:cytosol"/>
    <property type="evidence" value="ECO:0007669"/>
    <property type="project" value="TreeGrafter"/>
</dbReference>
<reference evidence="3" key="1">
    <citation type="journal article" date="2014" name="Stand. Genomic Sci.">
        <title>Genome sequence of the exopolysaccharide-producing Salipiger mucosus type strain (DSM 16094(T)), a moderately halophilic member of the Roseobacter clade.</title>
        <authorList>
            <person name="Riedel T."/>
            <person name="Spring S."/>
            <person name="Fiebig A."/>
            <person name="Petersen J."/>
            <person name="Kyrpides N.C."/>
            <person name="Goker M."/>
            <person name="Klenk H.P."/>
        </authorList>
    </citation>
    <scope>NUCLEOTIDE SEQUENCE [LARGE SCALE GENOMIC DNA]</scope>
    <source>
        <strain evidence="3">DSM 16094</strain>
    </source>
</reference>
<accession>S9RPB9</accession>
<dbReference type="AlphaFoldDB" id="S9RPB9"/>
<gene>
    <name evidence="2" type="ORF">Salmuc_03161</name>
</gene>
<name>S9RPB9_9RHOB</name>
<feature type="domain" description="Transcription regulator AsnC/Lrp ligand binding" evidence="1">
    <location>
        <begin position="16"/>
        <end position="86"/>
    </location>
</feature>
<dbReference type="Gene3D" id="3.30.70.920">
    <property type="match status" value="1"/>
</dbReference>
<dbReference type="RefSeq" id="WP_020041173.1">
    <property type="nucleotide sequence ID" value="NZ_KE557287.1"/>
</dbReference>
<dbReference type="STRING" id="1123237.Salmuc_03161"/>
<sequence>MEKCGFGQLIYVYVKLRTRDRDTISQIEACVKNRAEISRCNLLTGQFDYLLEVRTRDMTTYNEFLRNVLADLPGVFGIESSVVISEIKRQSETPFQSILG</sequence>
<dbReference type="PANTHER" id="PTHR30154:SF34">
    <property type="entry name" value="TRANSCRIPTIONAL REGULATOR AZLB"/>
    <property type="match status" value="1"/>
</dbReference>
<keyword evidence="3" id="KW-1185">Reference proteome</keyword>
<dbReference type="InterPro" id="IPR011008">
    <property type="entry name" value="Dimeric_a/b-barrel"/>
</dbReference>
<dbReference type="Pfam" id="PF01037">
    <property type="entry name" value="AsnC_trans_reg"/>
    <property type="match status" value="1"/>
</dbReference>
<dbReference type="PANTHER" id="PTHR30154">
    <property type="entry name" value="LEUCINE-RESPONSIVE REGULATORY PROTEIN"/>
    <property type="match status" value="1"/>
</dbReference>